<dbReference type="OrthoDB" id="9808424at2"/>
<keyword evidence="1 5" id="KW-0808">Transferase</keyword>
<gene>
    <name evidence="5" type="ORF">FCH28_05295</name>
</gene>
<dbReference type="InterPro" id="IPR002123">
    <property type="entry name" value="Plipid/glycerol_acylTrfase"/>
</dbReference>
<comment type="caution">
    <text evidence="5">The sequence shown here is derived from an EMBL/GenBank/DDBJ whole genome shotgun (WGS) entry which is preliminary data.</text>
</comment>
<evidence type="ECO:0000259" key="4">
    <source>
        <dbReference type="SMART" id="SM00563"/>
    </source>
</evidence>
<dbReference type="PANTHER" id="PTHR10434:SF11">
    <property type="entry name" value="1-ACYL-SN-GLYCEROL-3-PHOSPHATE ACYLTRANSFERASE"/>
    <property type="match status" value="1"/>
</dbReference>
<accession>A0A4U0NR11</accession>
<evidence type="ECO:0000256" key="2">
    <source>
        <dbReference type="ARBA" id="ARBA00023315"/>
    </source>
</evidence>
<proteinExistence type="predicted"/>
<evidence type="ECO:0000256" key="3">
    <source>
        <dbReference type="SAM" id="MobiDB-lite"/>
    </source>
</evidence>
<dbReference type="CDD" id="cd07989">
    <property type="entry name" value="LPLAT_AGPAT-like"/>
    <property type="match status" value="1"/>
</dbReference>
<dbReference type="Proteomes" id="UP000308697">
    <property type="component" value="Unassembled WGS sequence"/>
</dbReference>
<feature type="domain" description="Phospholipid/glycerol acyltransferase" evidence="4">
    <location>
        <begin position="35"/>
        <end position="154"/>
    </location>
</feature>
<sequence>MLYCFVRVVLLVPLFRWLFRLRVEGMEHIPETGPAVIAGNHLSFCDQFLTATVTRRKLTYLCKKEYFTGRGIKGALTRGFFRGCGQIPVDRSGQGAGKAGVAAGLKVLRSGELLGIFPEGTRSHDGRMYKGRVGVAAMALGSGAAVIPCAVIGTFEAQPTGRRLPRLTPLTIRFGAPLDFSRYKGMEESREVLRAVTDEIMYAIMKLSEQEYIDKYAAEAKAEAKAQGPAQEPAVGQSVPQAGRRNPVKVVSKSVS</sequence>
<evidence type="ECO:0000256" key="1">
    <source>
        <dbReference type="ARBA" id="ARBA00022679"/>
    </source>
</evidence>
<feature type="compositionally biased region" description="Low complexity" evidence="3">
    <location>
        <begin position="225"/>
        <end position="234"/>
    </location>
</feature>
<dbReference type="Pfam" id="PF01553">
    <property type="entry name" value="Acyltransferase"/>
    <property type="match status" value="1"/>
</dbReference>
<evidence type="ECO:0000313" key="6">
    <source>
        <dbReference type="Proteomes" id="UP000308697"/>
    </source>
</evidence>
<reference evidence="5 6" key="1">
    <citation type="submission" date="2019-04" db="EMBL/GenBank/DDBJ databases">
        <title>Streptomyces piniterrae sp. nov., a heliquinomycin-producing actinomycete isolated from rhizosphere soil of Pinus yunnanensis.</title>
        <authorList>
            <person name="Zhuang X."/>
            <person name="Zhao J."/>
        </authorList>
    </citation>
    <scope>NUCLEOTIDE SEQUENCE [LARGE SCALE GENOMIC DNA]</scope>
    <source>
        <strain evidence="6">jys28</strain>
    </source>
</reference>
<dbReference type="GO" id="GO:0003841">
    <property type="term" value="F:1-acylglycerol-3-phosphate O-acyltransferase activity"/>
    <property type="evidence" value="ECO:0007669"/>
    <property type="project" value="TreeGrafter"/>
</dbReference>
<feature type="region of interest" description="Disordered" evidence="3">
    <location>
        <begin position="223"/>
        <end position="256"/>
    </location>
</feature>
<keyword evidence="2 5" id="KW-0012">Acyltransferase</keyword>
<dbReference type="SUPFAM" id="SSF69593">
    <property type="entry name" value="Glycerol-3-phosphate (1)-acyltransferase"/>
    <property type="match status" value="1"/>
</dbReference>
<dbReference type="GO" id="GO:0006654">
    <property type="term" value="P:phosphatidic acid biosynthetic process"/>
    <property type="evidence" value="ECO:0007669"/>
    <property type="project" value="TreeGrafter"/>
</dbReference>
<name>A0A4U0NR11_9ACTN</name>
<dbReference type="SMART" id="SM00563">
    <property type="entry name" value="PlsC"/>
    <property type="match status" value="1"/>
</dbReference>
<dbReference type="PANTHER" id="PTHR10434">
    <property type="entry name" value="1-ACYL-SN-GLYCEROL-3-PHOSPHATE ACYLTRANSFERASE"/>
    <property type="match status" value="1"/>
</dbReference>
<dbReference type="AlphaFoldDB" id="A0A4U0NR11"/>
<dbReference type="GO" id="GO:0005886">
    <property type="term" value="C:plasma membrane"/>
    <property type="evidence" value="ECO:0007669"/>
    <property type="project" value="TreeGrafter"/>
</dbReference>
<organism evidence="5 6">
    <name type="scientific">Streptomyces piniterrae</name>
    <dbReference type="NCBI Taxonomy" id="2571125"/>
    <lineage>
        <taxon>Bacteria</taxon>
        <taxon>Bacillati</taxon>
        <taxon>Actinomycetota</taxon>
        <taxon>Actinomycetes</taxon>
        <taxon>Kitasatosporales</taxon>
        <taxon>Streptomycetaceae</taxon>
        <taxon>Streptomyces</taxon>
    </lineage>
</organism>
<protein>
    <submittedName>
        <fullName evidence="5">1-acyl-sn-glycerol-3-phosphate acyltransferase</fullName>
    </submittedName>
</protein>
<evidence type="ECO:0000313" key="5">
    <source>
        <dbReference type="EMBL" id="TJZ56913.1"/>
    </source>
</evidence>
<keyword evidence="6" id="KW-1185">Reference proteome</keyword>
<dbReference type="EMBL" id="SUMB01000002">
    <property type="protein sequence ID" value="TJZ56913.1"/>
    <property type="molecule type" value="Genomic_DNA"/>
</dbReference>
<dbReference type="RefSeq" id="WP_136738533.1">
    <property type="nucleotide sequence ID" value="NZ_SUMB01000002.1"/>
</dbReference>